<evidence type="ECO:0000313" key="7">
    <source>
        <dbReference type="EMBL" id="MFF4774675.1"/>
    </source>
</evidence>
<dbReference type="EMBL" id="JBIAXI010000009">
    <property type="protein sequence ID" value="MFF4774675.1"/>
    <property type="molecule type" value="Genomic_DNA"/>
</dbReference>
<feature type="transmembrane region" description="Helical" evidence="5">
    <location>
        <begin position="124"/>
        <end position="141"/>
    </location>
</feature>
<evidence type="ECO:0000256" key="5">
    <source>
        <dbReference type="SAM" id="Phobius"/>
    </source>
</evidence>
<dbReference type="GO" id="GO:0016301">
    <property type="term" value="F:kinase activity"/>
    <property type="evidence" value="ECO:0007669"/>
    <property type="project" value="UniProtKB-KW"/>
</dbReference>
<feature type="domain" description="Histidine kinase/HSP90-like ATPase" evidence="6">
    <location>
        <begin position="334"/>
        <end position="423"/>
    </location>
</feature>
<dbReference type="Gene3D" id="3.30.565.10">
    <property type="entry name" value="Histidine kinase-like ATPase, C-terminal domain"/>
    <property type="match status" value="1"/>
</dbReference>
<dbReference type="InterPro" id="IPR003594">
    <property type="entry name" value="HATPase_dom"/>
</dbReference>
<dbReference type="InterPro" id="IPR036890">
    <property type="entry name" value="HATPase_C_sf"/>
</dbReference>
<dbReference type="PANTHER" id="PTHR24421">
    <property type="entry name" value="NITRATE/NITRITE SENSOR PROTEIN NARX-RELATED"/>
    <property type="match status" value="1"/>
</dbReference>
<evidence type="ECO:0000256" key="1">
    <source>
        <dbReference type="ARBA" id="ARBA00022679"/>
    </source>
</evidence>
<dbReference type="PANTHER" id="PTHR24421:SF61">
    <property type="entry name" value="OXYGEN SENSOR HISTIDINE KINASE NREB"/>
    <property type="match status" value="1"/>
</dbReference>
<evidence type="ECO:0000313" key="8">
    <source>
        <dbReference type="Proteomes" id="UP001602119"/>
    </source>
</evidence>
<dbReference type="Pfam" id="PF02518">
    <property type="entry name" value="HATPase_c"/>
    <property type="match status" value="1"/>
</dbReference>
<accession>A0ABW6V699</accession>
<feature type="transmembrane region" description="Helical" evidence="5">
    <location>
        <begin position="67"/>
        <end position="87"/>
    </location>
</feature>
<evidence type="ECO:0000256" key="4">
    <source>
        <dbReference type="SAM" id="MobiDB-lite"/>
    </source>
</evidence>
<dbReference type="InterPro" id="IPR050482">
    <property type="entry name" value="Sensor_HK_TwoCompSys"/>
</dbReference>
<name>A0ABW6V699_MICFU</name>
<dbReference type="CDD" id="cd16917">
    <property type="entry name" value="HATPase_UhpB-NarQ-NarX-like"/>
    <property type="match status" value="1"/>
</dbReference>
<keyword evidence="5" id="KW-0472">Membrane</keyword>
<feature type="transmembrane region" description="Helical" evidence="5">
    <location>
        <begin position="171"/>
        <end position="191"/>
    </location>
</feature>
<evidence type="ECO:0000256" key="2">
    <source>
        <dbReference type="ARBA" id="ARBA00022777"/>
    </source>
</evidence>
<evidence type="ECO:0000256" key="3">
    <source>
        <dbReference type="ARBA" id="ARBA00023012"/>
    </source>
</evidence>
<feature type="region of interest" description="Disordered" evidence="4">
    <location>
        <begin position="1"/>
        <end position="52"/>
    </location>
</feature>
<keyword evidence="5" id="KW-1133">Transmembrane helix</keyword>
<dbReference type="Proteomes" id="UP001602119">
    <property type="component" value="Unassembled WGS sequence"/>
</dbReference>
<feature type="compositionally biased region" description="Basic and acidic residues" evidence="4">
    <location>
        <begin position="1"/>
        <end position="11"/>
    </location>
</feature>
<keyword evidence="1" id="KW-0808">Transferase</keyword>
<keyword evidence="5" id="KW-0812">Transmembrane</keyword>
<evidence type="ECO:0000259" key="6">
    <source>
        <dbReference type="Pfam" id="PF02518"/>
    </source>
</evidence>
<dbReference type="SUPFAM" id="SSF55874">
    <property type="entry name" value="ATPase domain of HSP90 chaperone/DNA topoisomerase II/histidine kinase"/>
    <property type="match status" value="1"/>
</dbReference>
<organism evidence="7 8">
    <name type="scientific">Microtetraspora fusca</name>
    <dbReference type="NCBI Taxonomy" id="1997"/>
    <lineage>
        <taxon>Bacteria</taxon>
        <taxon>Bacillati</taxon>
        <taxon>Actinomycetota</taxon>
        <taxon>Actinomycetes</taxon>
        <taxon>Streptosporangiales</taxon>
        <taxon>Streptosporangiaceae</taxon>
        <taxon>Microtetraspora</taxon>
    </lineage>
</organism>
<sequence>MRGREQEHPSAGDRLGPDPAARSPDEAEPENATGGGEQAGPEEQAEYNREAGPGVAERELNRAGERYAVWFRSAVIVPCAVFGILATPDEHRTATMSMAALVIGWCALRLAWARNRTLSRSWPAVAVDATVLVAVGLGQAATGTGDPGGWVVALVSITAVTYPYEWPTRPLVGCGLGVLGLGAFVAGSFIHLGEWSIALAGARVLLELALSRLSYVLVRAQARSADRLTARVAARRRHAAVAAARRSGEREYLATLHDTASTTLLMVAVGARDGTRWVPERARQDLEQLAKVPGSDDGRVDLGPLLGTATRHPAVRVEVEIDALPPLPATPALAIFHGVREALTNVERHAGVPEASLRAGLDESGRIVVELRDRGRGFDPEQVAAHRRGLSGSIVERMTGAGGRVLVGSRPGGGTTLRWTWPDDGDG</sequence>
<feature type="transmembrane region" description="Helical" evidence="5">
    <location>
        <begin position="93"/>
        <end position="112"/>
    </location>
</feature>
<dbReference type="RefSeq" id="WP_387342973.1">
    <property type="nucleotide sequence ID" value="NZ_JBIAXI010000009.1"/>
</dbReference>
<keyword evidence="3" id="KW-0902">Two-component regulatory system</keyword>
<feature type="transmembrane region" description="Helical" evidence="5">
    <location>
        <begin position="147"/>
        <end position="164"/>
    </location>
</feature>
<proteinExistence type="predicted"/>
<protein>
    <submittedName>
        <fullName evidence="7">Sensor histidine kinase</fullName>
    </submittedName>
</protein>
<keyword evidence="8" id="KW-1185">Reference proteome</keyword>
<gene>
    <name evidence="7" type="ORF">ACFY05_17630</name>
</gene>
<keyword evidence="2 7" id="KW-0418">Kinase</keyword>
<reference evidence="7 8" key="1">
    <citation type="submission" date="2024-10" db="EMBL/GenBank/DDBJ databases">
        <title>The Natural Products Discovery Center: Release of the First 8490 Sequenced Strains for Exploring Actinobacteria Biosynthetic Diversity.</title>
        <authorList>
            <person name="Kalkreuter E."/>
            <person name="Kautsar S.A."/>
            <person name="Yang D."/>
            <person name="Bader C.D."/>
            <person name="Teijaro C.N."/>
            <person name="Fluegel L."/>
            <person name="Davis C.M."/>
            <person name="Simpson J.R."/>
            <person name="Lauterbach L."/>
            <person name="Steele A.D."/>
            <person name="Gui C."/>
            <person name="Meng S."/>
            <person name="Li G."/>
            <person name="Viehrig K."/>
            <person name="Ye F."/>
            <person name="Su P."/>
            <person name="Kiefer A.F."/>
            <person name="Nichols A."/>
            <person name="Cepeda A.J."/>
            <person name="Yan W."/>
            <person name="Fan B."/>
            <person name="Jiang Y."/>
            <person name="Adhikari A."/>
            <person name="Zheng C.-J."/>
            <person name="Schuster L."/>
            <person name="Cowan T.M."/>
            <person name="Smanski M.J."/>
            <person name="Chevrette M.G."/>
            <person name="De Carvalho L.P.S."/>
            <person name="Shen B."/>
        </authorList>
    </citation>
    <scope>NUCLEOTIDE SEQUENCE [LARGE SCALE GENOMIC DNA]</scope>
    <source>
        <strain evidence="7 8">NPDC001281</strain>
    </source>
</reference>
<comment type="caution">
    <text evidence="7">The sequence shown here is derived from an EMBL/GenBank/DDBJ whole genome shotgun (WGS) entry which is preliminary data.</text>
</comment>